<feature type="domain" description="SUF system FeS cluster assembly SufBD core" evidence="1">
    <location>
        <begin position="48"/>
        <end position="241"/>
    </location>
</feature>
<dbReference type="Pfam" id="PF01458">
    <property type="entry name" value="SUFBD_core"/>
    <property type="match status" value="1"/>
</dbReference>
<proteinExistence type="predicted"/>
<organism evidence="2 3">
    <name type="scientific">Candidatus Onthovivens merdipullorum</name>
    <dbReference type="NCBI Taxonomy" id="2840889"/>
    <lineage>
        <taxon>Bacteria</taxon>
        <taxon>Bacillati</taxon>
        <taxon>Bacillota</taxon>
        <taxon>Bacilli</taxon>
        <taxon>Bacillales</taxon>
        <taxon>Candidatus Onthovivens</taxon>
    </lineage>
</organism>
<evidence type="ECO:0000259" key="1">
    <source>
        <dbReference type="Pfam" id="PF01458"/>
    </source>
</evidence>
<accession>A0A9D9DI86</accession>
<dbReference type="GO" id="GO:0016226">
    <property type="term" value="P:iron-sulfur cluster assembly"/>
    <property type="evidence" value="ECO:0007669"/>
    <property type="project" value="InterPro"/>
</dbReference>
<gene>
    <name evidence="2" type="ORF">IAC58_06595</name>
</gene>
<dbReference type="PANTHER" id="PTHR43575:SF1">
    <property type="entry name" value="PROTEIN ABCI7, CHLOROPLASTIC"/>
    <property type="match status" value="1"/>
</dbReference>
<evidence type="ECO:0000313" key="2">
    <source>
        <dbReference type="EMBL" id="MBO8428192.1"/>
    </source>
</evidence>
<dbReference type="InterPro" id="IPR037284">
    <property type="entry name" value="SUF_FeS_clus_asmbl_SufBD_sf"/>
</dbReference>
<comment type="caution">
    <text evidence="2">The sequence shown here is derived from an EMBL/GenBank/DDBJ whole genome shotgun (WGS) entry which is preliminary data.</text>
</comment>
<reference evidence="2" key="2">
    <citation type="journal article" date="2021" name="PeerJ">
        <title>Extensive microbial diversity within the chicken gut microbiome revealed by metagenomics and culture.</title>
        <authorList>
            <person name="Gilroy R."/>
            <person name="Ravi A."/>
            <person name="Getino M."/>
            <person name="Pursley I."/>
            <person name="Horton D.L."/>
            <person name="Alikhan N.F."/>
            <person name="Baker D."/>
            <person name="Gharbi K."/>
            <person name="Hall N."/>
            <person name="Watson M."/>
            <person name="Adriaenssens E.M."/>
            <person name="Foster-Nyarko E."/>
            <person name="Jarju S."/>
            <person name="Secka A."/>
            <person name="Antonio M."/>
            <person name="Oren A."/>
            <person name="Chaudhuri R.R."/>
            <person name="La Ragione R."/>
            <person name="Hildebrand F."/>
            <person name="Pallen M.J."/>
        </authorList>
    </citation>
    <scope>NUCLEOTIDE SEQUENCE</scope>
    <source>
        <strain evidence="2">11159</strain>
    </source>
</reference>
<dbReference type="InterPro" id="IPR000825">
    <property type="entry name" value="SUF_FeS_clus_asmbl_SufBD_core"/>
</dbReference>
<dbReference type="InterPro" id="IPR055346">
    <property type="entry name" value="Fe-S_cluster_assembly_SufBD"/>
</dbReference>
<dbReference type="Proteomes" id="UP000823613">
    <property type="component" value="Unassembled WGS sequence"/>
</dbReference>
<dbReference type="AlphaFoldDB" id="A0A9D9DI86"/>
<reference evidence="2" key="1">
    <citation type="submission" date="2020-10" db="EMBL/GenBank/DDBJ databases">
        <authorList>
            <person name="Gilroy R."/>
        </authorList>
    </citation>
    <scope>NUCLEOTIDE SEQUENCE</scope>
    <source>
        <strain evidence="2">11159</strain>
    </source>
</reference>
<dbReference type="PANTHER" id="PTHR43575">
    <property type="entry name" value="PROTEIN ABCI7, CHLOROPLASTIC"/>
    <property type="match status" value="1"/>
</dbReference>
<sequence length="266" mass="29848">MLELQSELFSDDLLELSGNNEFIFKLNLLNFDKKISIKKNSNITIYLSDIDVNNLSFFVQENAKLNLNIIVLNNEKSLSIHGITSKSSIFNVFFADFSNSNFTMNSNIILYGDDSKSEFIFSSLANDKNKKKYNISYSHLARNSVSNLNGFGVCLGDSELDVKGISHIEKGAIKSNASQHIKAILFDKTSKAKASPTLKIDCDDIKASHGCAIGSLNENHLYYLESRGINEAEARKLITYGYLLPITKYFNEESSKIIENRIYGSF</sequence>
<dbReference type="SUPFAM" id="SSF101960">
    <property type="entry name" value="Stabilizer of iron transporter SufD"/>
    <property type="match status" value="1"/>
</dbReference>
<protein>
    <submittedName>
        <fullName evidence="2">SufD family Fe-S cluster assembly protein</fullName>
    </submittedName>
</protein>
<evidence type="ECO:0000313" key="3">
    <source>
        <dbReference type="Proteomes" id="UP000823613"/>
    </source>
</evidence>
<dbReference type="EMBL" id="JADIMY010000125">
    <property type="protein sequence ID" value="MBO8428192.1"/>
    <property type="molecule type" value="Genomic_DNA"/>
</dbReference>
<name>A0A9D9DI86_9BACL</name>